<sequence length="66" mass="6927">MPAYFCKGYPIGATGLSMLYELSTQLRREAGPRQVPGAELAIQANGGGIIGLEEAACSVTILERGE</sequence>
<dbReference type="Gene3D" id="3.40.47.10">
    <property type="match status" value="1"/>
</dbReference>
<dbReference type="AlphaFoldDB" id="A0AAU9E9G5"/>
<dbReference type="Proteomes" id="UP001366166">
    <property type="component" value="Chromosome"/>
</dbReference>
<evidence type="ECO:0000313" key="3">
    <source>
        <dbReference type="Proteomes" id="UP001366166"/>
    </source>
</evidence>
<dbReference type="GO" id="GO:0016746">
    <property type="term" value="F:acyltransferase activity"/>
    <property type="evidence" value="ECO:0007669"/>
    <property type="project" value="InterPro"/>
</dbReference>
<protein>
    <recommendedName>
        <fullName evidence="1">Thiolase C-terminal domain-containing protein</fullName>
    </recommendedName>
</protein>
<organism evidence="2 3">
    <name type="scientific">Desulfoferula mesophila</name>
    <dbReference type="NCBI Taxonomy" id="3058419"/>
    <lineage>
        <taxon>Bacteria</taxon>
        <taxon>Pseudomonadati</taxon>
        <taxon>Thermodesulfobacteriota</taxon>
        <taxon>Desulfarculia</taxon>
        <taxon>Desulfarculales</taxon>
        <taxon>Desulfarculaceae</taxon>
        <taxon>Desulfoferula</taxon>
    </lineage>
</organism>
<dbReference type="InterPro" id="IPR055140">
    <property type="entry name" value="Thiolase_C_2"/>
</dbReference>
<keyword evidence="3" id="KW-1185">Reference proteome</keyword>
<reference evidence="3" key="1">
    <citation type="journal article" date="2023" name="Arch. Microbiol.">
        <title>Desulfoferula mesophilus gen. nov. sp. nov., a mesophilic sulfate-reducing bacterium isolated from a brackish lake sediment.</title>
        <authorList>
            <person name="Watanabe T."/>
            <person name="Yabe T."/>
            <person name="Tsuji J.M."/>
            <person name="Fukui M."/>
        </authorList>
    </citation>
    <scope>NUCLEOTIDE SEQUENCE [LARGE SCALE GENOMIC DNA]</scope>
    <source>
        <strain evidence="3">12FAK</strain>
    </source>
</reference>
<dbReference type="RefSeq" id="WP_338605270.1">
    <property type="nucleotide sequence ID" value="NZ_AP028679.1"/>
</dbReference>
<accession>A0AAU9E9G5</accession>
<dbReference type="SUPFAM" id="SSF53901">
    <property type="entry name" value="Thiolase-like"/>
    <property type="match status" value="1"/>
</dbReference>
<dbReference type="KEGG" id="dmp:FAK_06110"/>
<feature type="domain" description="Thiolase C-terminal" evidence="1">
    <location>
        <begin position="6"/>
        <end position="51"/>
    </location>
</feature>
<dbReference type="Pfam" id="PF22691">
    <property type="entry name" value="Thiolase_C_1"/>
    <property type="match status" value="1"/>
</dbReference>
<gene>
    <name evidence="2" type="ORF">FAK_06110</name>
</gene>
<evidence type="ECO:0000313" key="2">
    <source>
        <dbReference type="EMBL" id="BEQ13545.1"/>
    </source>
</evidence>
<proteinExistence type="predicted"/>
<evidence type="ECO:0000259" key="1">
    <source>
        <dbReference type="Pfam" id="PF22691"/>
    </source>
</evidence>
<name>A0AAU9E9G5_9BACT</name>
<dbReference type="InterPro" id="IPR016039">
    <property type="entry name" value="Thiolase-like"/>
</dbReference>
<dbReference type="EMBL" id="AP028679">
    <property type="protein sequence ID" value="BEQ13545.1"/>
    <property type="molecule type" value="Genomic_DNA"/>
</dbReference>